<proteinExistence type="predicted"/>
<gene>
    <name evidence="2" type="primary">Aste57867_21376</name>
    <name evidence="1" type="ORF">As57867_021307</name>
    <name evidence="2" type="ORF">ASTE57867_21376</name>
</gene>
<protein>
    <submittedName>
        <fullName evidence="2">Aste57867_21376 protein</fullName>
    </submittedName>
</protein>
<accession>A0A485LIM9</accession>
<reference evidence="2 3" key="1">
    <citation type="submission" date="2019-03" db="EMBL/GenBank/DDBJ databases">
        <authorList>
            <person name="Gaulin E."/>
            <person name="Dumas B."/>
        </authorList>
    </citation>
    <scope>NUCLEOTIDE SEQUENCE [LARGE SCALE GENOMIC DNA]</scope>
    <source>
        <strain evidence="2">CBS 568.67</strain>
    </source>
</reference>
<name>A0A485LIM9_9STRA</name>
<sequence length="126" mass="13675">MQFQDARHSFRPQKYLSMHATGALAFFSGNLFDKNVLTAWASAVAVHHLPAVFTTPFEATMQMPRVSDASLLRPGGVNFLVAGNANDKREITGPRILTERELVDPWLASGLSAVSLAETTLDATST</sequence>
<dbReference type="EMBL" id="VJMH01006971">
    <property type="protein sequence ID" value="KAF0686848.1"/>
    <property type="molecule type" value="Genomic_DNA"/>
</dbReference>
<reference evidence="1" key="2">
    <citation type="submission" date="2019-06" db="EMBL/GenBank/DDBJ databases">
        <title>Genomics analysis of Aphanomyces spp. identifies a new class of oomycete effector associated with host adaptation.</title>
        <authorList>
            <person name="Gaulin E."/>
        </authorList>
    </citation>
    <scope>NUCLEOTIDE SEQUENCE</scope>
    <source>
        <strain evidence="1">CBS 578.67</strain>
    </source>
</reference>
<organism evidence="2 3">
    <name type="scientific">Aphanomyces stellatus</name>
    <dbReference type="NCBI Taxonomy" id="120398"/>
    <lineage>
        <taxon>Eukaryota</taxon>
        <taxon>Sar</taxon>
        <taxon>Stramenopiles</taxon>
        <taxon>Oomycota</taxon>
        <taxon>Saprolegniomycetes</taxon>
        <taxon>Saprolegniales</taxon>
        <taxon>Verrucalvaceae</taxon>
        <taxon>Aphanomyces</taxon>
    </lineage>
</organism>
<dbReference type="AlphaFoldDB" id="A0A485LIM9"/>
<evidence type="ECO:0000313" key="2">
    <source>
        <dbReference type="EMBL" id="VFT98048.1"/>
    </source>
</evidence>
<evidence type="ECO:0000313" key="3">
    <source>
        <dbReference type="Proteomes" id="UP000332933"/>
    </source>
</evidence>
<dbReference type="Proteomes" id="UP000332933">
    <property type="component" value="Unassembled WGS sequence"/>
</dbReference>
<evidence type="ECO:0000313" key="1">
    <source>
        <dbReference type="EMBL" id="KAF0686848.1"/>
    </source>
</evidence>
<dbReference type="EMBL" id="CAADRA010006997">
    <property type="protein sequence ID" value="VFT98048.1"/>
    <property type="molecule type" value="Genomic_DNA"/>
</dbReference>
<keyword evidence="3" id="KW-1185">Reference proteome</keyword>